<dbReference type="Proteomes" id="UP000094378">
    <property type="component" value="Chromosome"/>
</dbReference>
<feature type="transmembrane region" description="Helical" evidence="1">
    <location>
        <begin position="26"/>
        <end position="47"/>
    </location>
</feature>
<dbReference type="EMBL" id="CP017015">
    <property type="protein sequence ID" value="AOG60253.1"/>
    <property type="molecule type" value="Genomic_DNA"/>
</dbReference>
<dbReference type="AlphaFoldDB" id="A0A1B3SJZ0"/>
<protein>
    <recommendedName>
        <fullName evidence="4">DUF3098 domain-containing protein</fullName>
    </recommendedName>
</protein>
<proteinExistence type="predicted"/>
<accession>A0A1B3SJZ0</accession>
<dbReference type="KEGG" id="shj:SHELI_v1c02980"/>
<reference evidence="2 3" key="1">
    <citation type="submission" date="2016-08" db="EMBL/GenBank/DDBJ databases">
        <title>Complete genome sequence of Spiroplasma helicoides TABS-2 (DSM 22551).</title>
        <authorList>
            <person name="Shen W.-Y."/>
            <person name="Lo W.-S."/>
            <person name="Lai Y.-C."/>
            <person name="Kuo C.-H."/>
        </authorList>
    </citation>
    <scope>NUCLEOTIDE SEQUENCE [LARGE SCALE GENOMIC DNA]</scope>
    <source>
        <strain evidence="2 3">TABS-2</strain>
    </source>
</reference>
<evidence type="ECO:0008006" key="4">
    <source>
        <dbReference type="Google" id="ProtNLM"/>
    </source>
</evidence>
<gene>
    <name evidence="2" type="ORF">SHELI_v1c02980</name>
</gene>
<feature type="transmembrane region" description="Helical" evidence="1">
    <location>
        <begin position="67"/>
        <end position="89"/>
    </location>
</feature>
<name>A0A1B3SJZ0_9MOLU</name>
<organism evidence="2 3">
    <name type="scientific">Spiroplasma helicoides</name>
    <dbReference type="NCBI Taxonomy" id="216938"/>
    <lineage>
        <taxon>Bacteria</taxon>
        <taxon>Bacillati</taxon>
        <taxon>Mycoplasmatota</taxon>
        <taxon>Mollicutes</taxon>
        <taxon>Entomoplasmatales</taxon>
        <taxon>Spiroplasmataceae</taxon>
        <taxon>Spiroplasma</taxon>
    </lineage>
</organism>
<evidence type="ECO:0000313" key="3">
    <source>
        <dbReference type="Proteomes" id="UP000094378"/>
    </source>
</evidence>
<keyword evidence="1" id="KW-0472">Membrane</keyword>
<sequence>MNNNSEKLDSTNNQPINTSKINNKTIATYISILGLVAGVLVIIVAIVCGKLYEQVNQEDVFLKIERWPQFLIAYGLLMIALGIGNIVTLHKKKSE</sequence>
<evidence type="ECO:0000313" key="2">
    <source>
        <dbReference type="EMBL" id="AOG60253.1"/>
    </source>
</evidence>
<keyword evidence="1" id="KW-1133">Transmembrane helix</keyword>
<keyword evidence="3" id="KW-1185">Reference proteome</keyword>
<keyword evidence="1" id="KW-0812">Transmembrane</keyword>
<dbReference type="RefSeq" id="WP_069116042.1">
    <property type="nucleotide sequence ID" value="NZ_CP017015.1"/>
</dbReference>
<evidence type="ECO:0000256" key="1">
    <source>
        <dbReference type="SAM" id="Phobius"/>
    </source>
</evidence>
<dbReference type="STRING" id="216938.SHELI_v1c02980"/>